<dbReference type="GO" id="GO:0017000">
    <property type="term" value="P:antibiotic biosynthetic process"/>
    <property type="evidence" value="ECO:0007669"/>
    <property type="project" value="InterPro"/>
</dbReference>
<sequence length="826" mass="91728">MSTLFKWLFRVFVSILGLGILAIIGVYYLASRSLPEYSAEFDIAGLTGDVEIVRDNANVPHIFGPTDEDVYFGLGFAHAQDRLWQMVIMRRTAEGRLSEVFGERALPLDDIMRRLDLYDLAKRSVRHQDAKTIEILEAYAAGVNAWLEEVNTGARGRGAPELFLFPNTLAPWTPADSLAIGKLMAMQLSAHMENEVLRARATLALPPERLADIMPDNEEAPITELADYAALFPKSVFPRYAEYGDIPADMARLSPFKARGMAGASNAWAAAPARSANGGTLLANDPHLEFAAPSIWYLARIELEHGGIIGGTIPGTPVVLSGRSDHLGWAMTSSYADDQDVFIEKLNPDDPEEYLTPDGYKRFEIRQTIVKVKDSEPRTLTMRWTENGPVLPARHYDVGKITPAGHVASMSWTALSPRDTSVAALLALNRATTIDEAIAAGENYISSSVNITMVTADEIALKTFGVLPKRSYRHQTKGRIPSPGWIEHNRWNGRLSYGLNPEYRAPASGLLANTNDKVIDRRFPNHMSFLWGDTERVKRLERLLQSRDVHTRESFMEAQLDTVSPTARRLLPLIAKDLWFKGATAPEGTPERQRQIALDLLADWNGEMNEHLPEPLIYAAWMRSLQTRLIRDELGPLEESFTHINPVFLARVFLDVDGASAWCDVVQSTQTEDCTEIARIALDEALVMLRERYNKDLASLRWGDAHIATHNHAVLGTIPVLNWFVNIHQSTSGGDNTLMRGTTLGTGPDPFQNVHGAGYRGVYDFADPDSSVFIMSTGQSGHPLSRFYDDLGELWRRGEYIPMSLDPELARAGSVGITVLRAQAAE</sequence>
<evidence type="ECO:0000256" key="2">
    <source>
        <dbReference type="ARBA" id="ARBA00022801"/>
    </source>
</evidence>
<evidence type="ECO:0000256" key="4">
    <source>
        <dbReference type="PIRSR" id="PIRSR001227-1"/>
    </source>
</evidence>
<feature type="binding site" evidence="5">
    <location>
        <position position="340"/>
    </location>
    <ligand>
        <name>Ca(2+)</name>
        <dbReference type="ChEBI" id="CHEBI:29108"/>
    </ligand>
</feature>
<proteinExistence type="inferred from homology"/>
<evidence type="ECO:0000256" key="6">
    <source>
        <dbReference type="SAM" id="Phobius"/>
    </source>
</evidence>
<dbReference type="SUPFAM" id="SSF56235">
    <property type="entry name" value="N-terminal nucleophile aminohydrolases (Ntn hydrolases)"/>
    <property type="match status" value="1"/>
</dbReference>
<reference evidence="7" key="1">
    <citation type="submission" date="2022-10" db="EMBL/GenBank/DDBJ databases">
        <authorList>
            <person name="Yue Y."/>
        </authorList>
    </citation>
    <scope>NUCLEOTIDE SEQUENCE</scope>
    <source>
        <strain evidence="7">Z654</strain>
    </source>
</reference>
<comment type="similarity">
    <text evidence="1">Belongs to the peptidase S45 family.</text>
</comment>
<dbReference type="PANTHER" id="PTHR34218:SF4">
    <property type="entry name" value="ACYL-HOMOSERINE LACTONE ACYLASE QUIP"/>
    <property type="match status" value="1"/>
</dbReference>
<gene>
    <name evidence="7" type="ORF">OH136_07435</name>
</gene>
<keyword evidence="6" id="KW-1133">Transmembrane helix</keyword>
<evidence type="ECO:0000313" key="8">
    <source>
        <dbReference type="Proteomes" id="UP001208041"/>
    </source>
</evidence>
<feature type="active site" description="Nucleophile" evidence="4">
    <location>
        <position position="265"/>
    </location>
</feature>
<dbReference type="GO" id="GO:0016811">
    <property type="term" value="F:hydrolase activity, acting on carbon-nitrogen (but not peptide) bonds, in linear amides"/>
    <property type="evidence" value="ECO:0007669"/>
    <property type="project" value="InterPro"/>
</dbReference>
<dbReference type="Pfam" id="PF01804">
    <property type="entry name" value="Penicil_amidase"/>
    <property type="match status" value="1"/>
</dbReference>
<dbReference type="Proteomes" id="UP001208041">
    <property type="component" value="Unassembled WGS sequence"/>
</dbReference>
<dbReference type="InterPro" id="IPR043146">
    <property type="entry name" value="Penicillin_amidase_N_B-knob"/>
</dbReference>
<dbReference type="PANTHER" id="PTHR34218">
    <property type="entry name" value="PEPTIDASE S45 PENICILLIN AMIDASE"/>
    <property type="match status" value="1"/>
</dbReference>
<dbReference type="AlphaFoldDB" id="A0AAE3J308"/>
<dbReference type="InterPro" id="IPR043147">
    <property type="entry name" value="Penicillin_amidase_A-knob"/>
</dbReference>
<keyword evidence="2" id="KW-0378">Hydrolase</keyword>
<dbReference type="Gene3D" id="2.30.120.10">
    <property type="match status" value="1"/>
</dbReference>
<dbReference type="EMBL" id="JAOYFC010000001">
    <property type="protein sequence ID" value="MCV6824387.1"/>
    <property type="molecule type" value="Genomic_DNA"/>
</dbReference>
<evidence type="ECO:0000256" key="1">
    <source>
        <dbReference type="ARBA" id="ARBA00006586"/>
    </source>
</evidence>
<dbReference type="RefSeq" id="WP_263953197.1">
    <property type="nucleotide sequence ID" value="NZ_JAOYFC010000001.1"/>
</dbReference>
<keyword evidence="6" id="KW-0472">Membrane</keyword>
<feature type="binding site" evidence="5">
    <location>
        <position position="337"/>
    </location>
    <ligand>
        <name>Ca(2+)</name>
        <dbReference type="ChEBI" id="CHEBI:29108"/>
    </ligand>
</feature>
<keyword evidence="3" id="KW-0865">Zymogen</keyword>
<evidence type="ECO:0000256" key="3">
    <source>
        <dbReference type="ARBA" id="ARBA00023145"/>
    </source>
</evidence>
<dbReference type="Gene3D" id="1.10.1400.10">
    <property type="match status" value="1"/>
</dbReference>
<protein>
    <submittedName>
        <fullName evidence="7">Penicillin acylase family protein</fullName>
    </submittedName>
</protein>
<comment type="caution">
    <text evidence="7">The sequence shown here is derived from an EMBL/GenBank/DDBJ whole genome shotgun (WGS) entry which is preliminary data.</text>
</comment>
<keyword evidence="6" id="KW-0812">Transmembrane</keyword>
<dbReference type="InterPro" id="IPR029055">
    <property type="entry name" value="Ntn_hydrolases_N"/>
</dbReference>
<feature type="binding site" evidence="5">
    <location>
        <position position="195"/>
    </location>
    <ligand>
        <name>Ca(2+)</name>
        <dbReference type="ChEBI" id="CHEBI:29108"/>
    </ligand>
</feature>
<keyword evidence="5" id="KW-0106">Calcium</keyword>
<organism evidence="7 8">
    <name type="scientific">Halocynthiibacter halioticoli</name>
    <dbReference type="NCBI Taxonomy" id="2986804"/>
    <lineage>
        <taxon>Bacteria</taxon>
        <taxon>Pseudomonadati</taxon>
        <taxon>Pseudomonadota</taxon>
        <taxon>Alphaproteobacteria</taxon>
        <taxon>Rhodobacterales</taxon>
        <taxon>Paracoccaceae</taxon>
        <taxon>Halocynthiibacter</taxon>
    </lineage>
</organism>
<accession>A0AAE3J308</accession>
<evidence type="ECO:0000313" key="7">
    <source>
        <dbReference type="EMBL" id="MCV6824387.1"/>
    </source>
</evidence>
<keyword evidence="5" id="KW-0479">Metal-binding</keyword>
<dbReference type="PIRSF" id="PIRSF001227">
    <property type="entry name" value="Pen_acylase"/>
    <property type="match status" value="1"/>
</dbReference>
<comment type="cofactor">
    <cofactor evidence="5">
        <name>Ca(2+)</name>
        <dbReference type="ChEBI" id="CHEBI:29108"/>
    </cofactor>
    <text evidence="5">Binds 1 Ca(2+) ion per dimer.</text>
</comment>
<dbReference type="Gene3D" id="1.10.439.10">
    <property type="entry name" value="Penicillin Amidohydrolase, domain 1"/>
    <property type="match status" value="1"/>
</dbReference>
<keyword evidence="8" id="KW-1185">Reference proteome</keyword>
<dbReference type="Gene3D" id="3.60.20.10">
    <property type="entry name" value="Glutamine Phosphoribosylpyrophosphate, subunit 1, domain 1"/>
    <property type="match status" value="1"/>
</dbReference>
<feature type="transmembrane region" description="Helical" evidence="6">
    <location>
        <begin position="7"/>
        <end position="30"/>
    </location>
</feature>
<dbReference type="InterPro" id="IPR023343">
    <property type="entry name" value="Penicillin_amidase_dom1"/>
</dbReference>
<dbReference type="GO" id="GO:0046872">
    <property type="term" value="F:metal ion binding"/>
    <property type="evidence" value="ECO:0007669"/>
    <property type="project" value="UniProtKB-KW"/>
</dbReference>
<dbReference type="InterPro" id="IPR002692">
    <property type="entry name" value="S45"/>
</dbReference>
<dbReference type="InterPro" id="IPR014395">
    <property type="entry name" value="Pen/GL7ACA/AHL_acylase"/>
</dbReference>
<evidence type="ECO:0000256" key="5">
    <source>
        <dbReference type="PIRSR" id="PIRSR001227-2"/>
    </source>
</evidence>
<name>A0AAE3J308_9RHOB</name>